<dbReference type="GO" id="GO:0010997">
    <property type="term" value="F:anaphase-promoting complex binding"/>
    <property type="evidence" value="ECO:0007669"/>
    <property type="project" value="InterPro"/>
</dbReference>
<organism evidence="10 11">
    <name type="scientific">Chara braunii</name>
    <name type="common">Braun's stonewort</name>
    <dbReference type="NCBI Taxonomy" id="69332"/>
    <lineage>
        <taxon>Eukaryota</taxon>
        <taxon>Viridiplantae</taxon>
        <taxon>Streptophyta</taxon>
        <taxon>Charophyceae</taxon>
        <taxon>Charales</taxon>
        <taxon>Characeae</taxon>
        <taxon>Chara</taxon>
    </lineage>
</organism>
<dbReference type="Gene3D" id="2.130.10.10">
    <property type="entry name" value="YVTN repeat-like/Quinoprotein amine dehydrogenase"/>
    <property type="match status" value="1"/>
</dbReference>
<evidence type="ECO:0000313" key="11">
    <source>
        <dbReference type="Proteomes" id="UP000265515"/>
    </source>
</evidence>
<evidence type="ECO:0000256" key="6">
    <source>
        <dbReference type="ARBA" id="ARBA00023306"/>
    </source>
</evidence>
<evidence type="ECO:0000256" key="1">
    <source>
        <dbReference type="ARBA" id="ARBA00006445"/>
    </source>
</evidence>
<comment type="caution">
    <text evidence="10">The sequence shown here is derived from an EMBL/GenBank/DDBJ whole genome shotgun (WGS) entry which is preliminary data.</text>
</comment>
<dbReference type="OMA" id="DMDMAYF"/>
<dbReference type="Pfam" id="PF24807">
    <property type="entry name" value="WD40_CDC20-Fz"/>
    <property type="match status" value="1"/>
</dbReference>
<dbReference type="PROSITE" id="PS50294">
    <property type="entry name" value="WD_REPEATS_REGION"/>
    <property type="match status" value="2"/>
</dbReference>
<feature type="repeat" description="WD" evidence="8">
    <location>
        <begin position="204"/>
        <end position="238"/>
    </location>
</feature>
<evidence type="ECO:0000256" key="4">
    <source>
        <dbReference type="ARBA" id="ARBA00022737"/>
    </source>
</evidence>
<dbReference type="AlphaFoldDB" id="A0A388LHL4"/>
<keyword evidence="5" id="KW-0498">Mitosis</keyword>
<keyword evidence="3" id="KW-0132">Cell division</keyword>
<dbReference type="SUPFAM" id="SSF50998">
    <property type="entry name" value="Quinoprotein alcohol dehydrogenase-like"/>
    <property type="match status" value="1"/>
</dbReference>
<dbReference type="InterPro" id="IPR015943">
    <property type="entry name" value="WD40/YVTN_repeat-like_dom_sf"/>
</dbReference>
<feature type="domain" description="CDC20/Fizzy WD40" evidence="9">
    <location>
        <begin position="151"/>
        <end position="449"/>
    </location>
</feature>
<dbReference type="STRING" id="69332.A0A388LHL4"/>
<evidence type="ECO:0000256" key="5">
    <source>
        <dbReference type="ARBA" id="ARBA00022776"/>
    </source>
</evidence>
<gene>
    <name evidence="10" type="ORF">CBR_g33929</name>
</gene>
<keyword evidence="2 8" id="KW-0853">WD repeat</keyword>
<dbReference type="GO" id="GO:1905786">
    <property type="term" value="P:positive regulation of anaphase-promoting complex-dependent catabolic process"/>
    <property type="evidence" value="ECO:0007669"/>
    <property type="project" value="TreeGrafter"/>
</dbReference>
<sequence length="570" mass="62372">MSGRGAERRMMDERASSPFLKRALTSPPIRKGTPQCDRFIPNRSAMNLDVARLNLMMETKENSSGGSLTGAMVASPCGKGEDYKKHLSENLLNENVVGEHTKILTFKSKAPPAAAVDMGFENAVLYSQNGFSTTKSRRSFRHIPQAPERILDAPDLLDDYYLNLLDWSGDNVVAVALGAVVYLWDAGTGTIEQLTQPLAADDYVTSVSWASDGRHIAVGLNSTNVQLWDATRLKMIRTMGGHSARVGSLAWNGHLLSSGGRDNSIINHDVRIREHLVSRFCAHEQEVCGLRWSPSGQQLASGGNDNMLYVWDASAVSSAQSNASRYLHRLDQHLAAVKALAWCPFQGNLLASGGGTADRCIKFWNTHTGVCLNSIDTHSQVCALQWSRHEKEILSSHGYSQNQLCLWKYPTMAKMAELTGHTARVLHLAQSPDGYSVVSGAADETLRFWKVFGAPESGKRASKPKGEASGVRCINNIREMGACRVLGPSHHDASFCANPSAPFLSEDHLSVAYLFNILWAVLDGANAIGRVARSREWECMAALERRARSKLALEKTFRKGYGIITGEVGD</sequence>
<proteinExistence type="inferred from homology"/>
<dbReference type="PROSITE" id="PS50082">
    <property type="entry name" value="WD_REPEATS_2"/>
    <property type="match status" value="3"/>
</dbReference>
<dbReference type="InterPro" id="IPR011047">
    <property type="entry name" value="Quinoprotein_ADH-like_sf"/>
</dbReference>
<dbReference type="GO" id="GO:0031145">
    <property type="term" value="P:anaphase-promoting complex-dependent catabolic process"/>
    <property type="evidence" value="ECO:0007669"/>
    <property type="project" value="TreeGrafter"/>
</dbReference>
<dbReference type="SMART" id="SM00320">
    <property type="entry name" value="WD40"/>
    <property type="match status" value="7"/>
</dbReference>
<dbReference type="OrthoDB" id="10263272at2759"/>
<keyword evidence="4" id="KW-0677">Repeat</keyword>
<evidence type="ECO:0000256" key="3">
    <source>
        <dbReference type="ARBA" id="ARBA00022618"/>
    </source>
</evidence>
<feature type="repeat" description="WD" evidence="8">
    <location>
        <begin position="418"/>
        <end position="451"/>
    </location>
</feature>
<dbReference type="EMBL" id="BFEA01000385">
    <property type="protein sequence ID" value="GBG81751.1"/>
    <property type="molecule type" value="Genomic_DNA"/>
</dbReference>
<dbReference type="InterPro" id="IPR056150">
    <property type="entry name" value="WD40_CDC20-Fz"/>
</dbReference>
<protein>
    <recommendedName>
        <fullName evidence="9">CDC20/Fizzy WD40 domain-containing protein</fullName>
    </recommendedName>
</protein>
<dbReference type="InterPro" id="IPR001680">
    <property type="entry name" value="WD40_rpt"/>
</dbReference>
<dbReference type="GO" id="GO:1990757">
    <property type="term" value="F:ubiquitin ligase activator activity"/>
    <property type="evidence" value="ECO:0007669"/>
    <property type="project" value="TreeGrafter"/>
</dbReference>
<evidence type="ECO:0000256" key="8">
    <source>
        <dbReference type="PROSITE-ProRule" id="PRU00221"/>
    </source>
</evidence>
<keyword evidence="6" id="KW-0131">Cell cycle</keyword>
<comment type="similarity">
    <text evidence="1">Belongs to the WD repeat CDC20/Fizzy family.</text>
</comment>
<dbReference type="GO" id="GO:0051301">
    <property type="term" value="P:cell division"/>
    <property type="evidence" value="ECO:0007669"/>
    <property type="project" value="UniProtKB-KW"/>
</dbReference>
<dbReference type="Gramene" id="GBG81751">
    <property type="protein sequence ID" value="GBG81751"/>
    <property type="gene ID" value="CBR_g33929"/>
</dbReference>
<dbReference type="Proteomes" id="UP000265515">
    <property type="component" value="Unassembled WGS sequence"/>
</dbReference>
<reference evidence="10 11" key="1">
    <citation type="journal article" date="2018" name="Cell">
        <title>The Chara Genome: Secondary Complexity and Implications for Plant Terrestrialization.</title>
        <authorList>
            <person name="Nishiyama T."/>
            <person name="Sakayama H."/>
            <person name="Vries J.D."/>
            <person name="Buschmann H."/>
            <person name="Saint-Marcoux D."/>
            <person name="Ullrich K.K."/>
            <person name="Haas F.B."/>
            <person name="Vanderstraeten L."/>
            <person name="Becker D."/>
            <person name="Lang D."/>
            <person name="Vosolsobe S."/>
            <person name="Rombauts S."/>
            <person name="Wilhelmsson P.K.I."/>
            <person name="Janitza P."/>
            <person name="Kern R."/>
            <person name="Heyl A."/>
            <person name="Rumpler F."/>
            <person name="Villalobos L.I.A.C."/>
            <person name="Clay J.M."/>
            <person name="Skokan R."/>
            <person name="Toyoda A."/>
            <person name="Suzuki Y."/>
            <person name="Kagoshima H."/>
            <person name="Schijlen E."/>
            <person name="Tajeshwar N."/>
            <person name="Catarino B."/>
            <person name="Hetherington A.J."/>
            <person name="Saltykova A."/>
            <person name="Bonnot C."/>
            <person name="Breuninger H."/>
            <person name="Symeonidi A."/>
            <person name="Radhakrishnan G.V."/>
            <person name="Van Nieuwerburgh F."/>
            <person name="Deforce D."/>
            <person name="Chang C."/>
            <person name="Karol K.G."/>
            <person name="Hedrich R."/>
            <person name="Ulvskov P."/>
            <person name="Glockner G."/>
            <person name="Delwiche C.F."/>
            <person name="Petrasek J."/>
            <person name="Van de Peer Y."/>
            <person name="Friml J."/>
            <person name="Beilby M."/>
            <person name="Dolan L."/>
            <person name="Kohara Y."/>
            <person name="Sugano S."/>
            <person name="Fujiyama A."/>
            <person name="Delaux P.-M."/>
            <person name="Quint M."/>
            <person name="TheiBen G."/>
            <person name="Hagemann M."/>
            <person name="Harholt J."/>
            <person name="Dunand C."/>
            <person name="Zachgo S."/>
            <person name="Langdale J."/>
            <person name="Maumus F."/>
            <person name="Straeten D.V.D."/>
            <person name="Gould S.B."/>
            <person name="Rensing S.A."/>
        </authorList>
    </citation>
    <scope>NUCLEOTIDE SEQUENCE [LARGE SCALE GENOMIC DNA]</scope>
    <source>
        <strain evidence="10 11">S276</strain>
    </source>
</reference>
<feature type="repeat" description="WD" evidence="8">
    <location>
        <begin position="280"/>
        <end position="321"/>
    </location>
</feature>
<dbReference type="InterPro" id="IPR033010">
    <property type="entry name" value="Cdc20/Fizzy"/>
</dbReference>
<dbReference type="CDD" id="cd00200">
    <property type="entry name" value="WD40"/>
    <property type="match status" value="1"/>
</dbReference>
<accession>A0A388LHL4</accession>
<dbReference type="PANTHER" id="PTHR19918">
    <property type="entry name" value="CELL DIVISION CYCLE 20 CDC20 FIZZY -RELATED"/>
    <property type="match status" value="1"/>
</dbReference>
<evidence type="ECO:0000313" key="10">
    <source>
        <dbReference type="EMBL" id="GBG81751.1"/>
    </source>
</evidence>
<evidence type="ECO:0000259" key="9">
    <source>
        <dbReference type="Pfam" id="PF24807"/>
    </source>
</evidence>
<name>A0A388LHL4_CHABU</name>
<dbReference type="GO" id="GO:0005680">
    <property type="term" value="C:anaphase-promoting complex"/>
    <property type="evidence" value="ECO:0007669"/>
    <property type="project" value="TreeGrafter"/>
</dbReference>
<evidence type="ECO:0000256" key="7">
    <source>
        <dbReference type="ARBA" id="ARBA00023425"/>
    </source>
</evidence>
<evidence type="ECO:0000256" key="2">
    <source>
        <dbReference type="ARBA" id="ARBA00022574"/>
    </source>
</evidence>
<dbReference type="PANTHER" id="PTHR19918:SF8">
    <property type="entry name" value="FI02843P"/>
    <property type="match status" value="1"/>
</dbReference>
<keyword evidence="11" id="KW-1185">Reference proteome</keyword>
<comment type="function">
    <text evidence="7">Component of the anaphase promoting complex/cyclosome (APC/C), a cell cycle-regulated E3 ubiquitin-protein ligase complex that controls progression through mitosis and the G1 phase of the cell cycle.</text>
</comment>